<sequence>MNNLHNQLREALYEESKSLNPSPELKVKVMSTITTNRGKRKKHLITSVLIASLLLPTSAFAYQSFLADDLYGSFEQVKKHLANATMEGYLLFDAKLSQAKGELGKEEYADFKELLHVVTESKLDYGDANGNIDYDQLPSRKIAELKTAFMEIQPYFDKLNGLVSSEELLTAEEYETYIEALMTYEKIAVQSGSENGSVNVDDLPANLQAEFQDARDFMDYVNEMQIQ</sequence>
<name>A0AAW7IMW9_9BACI</name>
<keyword evidence="1" id="KW-1133">Transmembrane helix</keyword>
<dbReference type="KEGG" id="bsj:UP17_22555"/>
<feature type="domain" description="DUF3600" evidence="2">
    <location>
        <begin position="64"/>
        <end position="223"/>
    </location>
</feature>
<dbReference type="EMBL" id="JAUCEY010000008">
    <property type="protein sequence ID" value="MDM5451663.1"/>
    <property type="molecule type" value="Genomic_DNA"/>
</dbReference>
<keyword evidence="1" id="KW-0812">Transmembrane</keyword>
<protein>
    <submittedName>
        <fullName evidence="3">DUF3600 domain-containing protein</fullName>
    </submittedName>
</protein>
<evidence type="ECO:0000256" key="1">
    <source>
        <dbReference type="SAM" id="Phobius"/>
    </source>
</evidence>
<proteinExistence type="predicted"/>
<keyword evidence="1" id="KW-0472">Membrane</keyword>
<dbReference type="Proteomes" id="UP001234602">
    <property type="component" value="Unassembled WGS sequence"/>
</dbReference>
<dbReference type="AlphaFoldDB" id="A0AAW7IMW9"/>
<evidence type="ECO:0000313" key="4">
    <source>
        <dbReference type="Proteomes" id="UP001234602"/>
    </source>
</evidence>
<reference evidence="3" key="1">
    <citation type="submission" date="2023-06" db="EMBL/GenBank/DDBJ databases">
        <title>Comparative genomics of Bacillaceae isolates and their secondary metabolite potential.</title>
        <authorList>
            <person name="Song L."/>
            <person name="Nielsen L.J."/>
            <person name="Mohite O."/>
            <person name="Xu X."/>
            <person name="Weber T."/>
            <person name="Kovacs A.T."/>
        </authorList>
    </citation>
    <scope>NUCLEOTIDE SEQUENCE</scope>
    <source>
        <strain evidence="3">D8_B_37</strain>
    </source>
</reference>
<dbReference type="InterPro" id="IPR038267">
    <property type="entry name" value="ECF_sigma_eff"/>
</dbReference>
<evidence type="ECO:0000313" key="3">
    <source>
        <dbReference type="EMBL" id="MDM5451663.1"/>
    </source>
</evidence>
<dbReference type="Gene3D" id="1.10.3950.10">
    <property type="entry name" value="putative ecf-type sigma factor negative effector from bacillus cereus"/>
    <property type="match status" value="1"/>
</dbReference>
<accession>A0AAW7IMW9</accession>
<dbReference type="Pfam" id="PF12207">
    <property type="entry name" value="DUF3600"/>
    <property type="match status" value="1"/>
</dbReference>
<comment type="caution">
    <text evidence="3">The sequence shown here is derived from an EMBL/GenBank/DDBJ whole genome shotgun (WGS) entry which is preliminary data.</text>
</comment>
<feature type="transmembrane region" description="Helical" evidence="1">
    <location>
        <begin position="44"/>
        <end position="62"/>
    </location>
</feature>
<evidence type="ECO:0000259" key="2">
    <source>
        <dbReference type="Pfam" id="PF12207"/>
    </source>
</evidence>
<dbReference type="RefSeq" id="WP_061465379.1">
    <property type="nucleotide sequence ID" value="NZ_CP011008.1"/>
</dbReference>
<dbReference type="InterPro" id="IPR022019">
    <property type="entry name" value="DUF3600"/>
</dbReference>
<gene>
    <name evidence="3" type="ORF">QUF89_05400</name>
</gene>
<organism evidence="3 4">
    <name type="scientific">Peribacillus simplex</name>
    <dbReference type="NCBI Taxonomy" id="1478"/>
    <lineage>
        <taxon>Bacteria</taxon>
        <taxon>Bacillati</taxon>
        <taxon>Bacillota</taxon>
        <taxon>Bacilli</taxon>
        <taxon>Bacillales</taxon>
        <taxon>Bacillaceae</taxon>
        <taxon>Peribacillus</taxon>
    </lineage>
</organism>